<evidence type="ECO:0000256" key="11">
    <source>
        <dbReference type="HAMAP-Rule" id="MF_00276"/>
    </source>
</evidence>
<dbReference type="Proteomes" id="UP000640052">
    <property type="component" value="Unassembled WGS sequence"/>
</dbReference>
<keyword evidence="13" id="KW-1185">Reference proteome</keyword>
<name>A0A919UMP4_9ACTN</name>
<gene>
    <name evidence="12" type="primary">kdpC_1</name>
    <name evidence="11" type="synonym">kdpC</name>
    <name evidence="12" type="ORF">Aph01nite_18920</name>
</gene>
<dbReference type="Pfam" id="PF02669">
    <property type="entry name" value="KdpC"/>
    <property type="match status" value="2"/>
</dbReference>
<accession>A0A919UMP4</accession>
<evidence type="ECO:0000256" key="4">
    <source>
        <dbReference type="ARBA" id="ARBA00022692"/>
    </source>
</evidence>
<evidence type="ECO:0000256" key="8">
    <source>
        <dbReference type="ARBA" id="ARBA00022989"/>
    </source>
</evidence>
<keyword evidence="10 11" id="KW-0472">Membrane</keyword>
<evidence type="ECO:0000256" key="3">
    <source>
        <dbReference type="ARBA" id="ARBA00022538"/>
    </source>
</evidence>
<dbReference type="GO" id="GO:0005524">
    <property type="term" value="F:ATP binding"/>
    <property type="evidence" value="ECO:0007669"/>
    <property type="project" value="UniProtKB-UniRule"/>
</dbReference>
<dbReference type="EMBL" id="BOOA01000011">
    <property type="protein sequence ID" value="GIH23582.1"/>
    <property type="molecule type" value="Genomic_DNA"/>
</dbReference>
<evidence type="ECO:0000256" key="1">
    <source>
        <dbReference type="ARBA" id="ARBA00022448"/>
    </source>
</evidence>
<keyword evidence="5 11" id="KW-0547">Nucleotide-binding</keyword>
<dbReference type="GO" id="GO:0005886">
    <property type="term" value="C:plasma membrane"/>
    <property type="evidence" value="ECO:0007669"/>
    <property type="project" value="UniProtKB-SubCell"/>
</dbReference>
<keyword evidence="3 11" id="KW-0633">Potassium transport</keyword>
<keyword evidence="7 11" id="KW-0630">Potassium</keyword>
<proteinExistence type="inferred from homology"/>
<comment type="subcellular location">
    <subcellularLocation>
        <location evidence="11">Cell membrane</location>
        <topology evidence="11">Single-pass membrane protein</topology>
    </subcellularLocation>
</comment>
<keyword evidence="8 11" id="KW-1133">Transmembrane helix</keyword>
<evidence type="ECO:0000256" key="5">
    <source>
        <dbReference type="ARBA" id="ARBA00022741"/>
    </source>
</evidence>
<feature type="transmembrane region" description="Helical" evidence="11">
    <location>
        <begin position="12"/>
        <end position="32"/>
    </location>
</feature>
<dbReference type="RefSeq" id="WP_204040373.1">
    <property type="nucleotide sequence ID" value="NZ_BOOA01000011.1"/>
</dbReference>
<dbReference type="HAMAP" id="MF_00276">
    <property type="entry name" value="KdpC"/>
    <property type="match status" value="1"/>
</dbReference>
<dbReference type="InterPro" id="IPR003820">
    <property type="entry name" value="KdpC"/>
</dbReference>
<dbReference type="AlphaFoldDB" id="A0A919UMP4"/>
<dbReference type="PANTHER" id="PTHR30042">
    <property type="entry name" value="POTASSIUM-TRANSPORTING ATPASE C CHAIN"/>
    <property type="match status" value="1"/>
</dbReference>
<reference evidence="12" key="1">
    <citation type="submission" date="2021-01" db="EMBL/GenBank/DDBJ databases">
        <title>Whole genome shotgun sequence of Acrocarpospora phusangensis NBRC 108782.</title>
        <authorList>
            <person name="Komaki H."/>
            <person name="Tamura T."/>
        </authorList>
    </citation>
    <scope>NUCLEOTIDE SEQUENCE</scope>
    <source>
        <strain evidence="12">NBRC 108782</strain>
    </source>
</reference>
<evidence type="ECO:0000313" key="13">
    <source>
        <dbReference type="Proteomes" id="UP000640052"/>
    </source>
</evidence>
<evidence type="ECO:0000313" key="12">
    <source>
        <dbReference type="EMBL" id="GIH23582.1"/>
    </source>
</evidence>
<comment type="caution">
    <text evidence="12">The sequence shown here is derived from an EMBL/GenBank/DDBJ whole genome shotgun (WGS) entry which is preliminary data.</text>
</comment>
<evidence type="ECO:0000256" key="9">
    <source>
        <dbReference type="ARBA" id="ARBA00023065"/>
    </source>
</evidence>
<evidence type="ECO:0000256" key="7">
    <source>
        <dbReference type="ARBA" id="ARBA00022958"/>
    </source>
</evidence>
<keyword evidence="4 11" id="KW-0812">Transmembrane</keyword>
<comment type="similarity">
    <text evidence="11">Belongs to the KdpC family.</text>
</comment>
<keyword evidence="1 11" id="KW-0813">Transport</keyword>
<protein>
    <recommendedName>
        <fullName evidence="11">Potassium-transporting ATPase KdpC subunit</fullName>
    </recommendedName>
    <alternativeName>
        <fullName evidence="11">ATP phosphohydrolase [potassium-transporting] C chain</fullName>
    </alternativeName>
    <alternativeName>
        <fullName evidence="11">Potassium-binding and translocating subunit C</fullName>
    </alternativeName>
    <alternativeName>
        <fullName evidence="11">Potassium-translocating ATPase C chain</fullName>
    </alternativeName>
</protein>
<dbReference type="GO" id="GO:0008556">
    <property type="term" value="F:P-type potassium transmembrane transporter activity"/>
    <property type="evidence" value="ECO:0007669"/>
    <property type="project" value="InterPro"/>
</dbReference>
<keyword evidence="2 11" id="KW-1003">Cell membrane</keyword>
<organism evidence="12 13">
    <name type="scientific">Acrocarpospora phusangensis</name>
    <dbReference type="NCBI Taxonomy" id="1070424"/>
    <lineage>
        <taxon>Bacteria</taxon>
        <taxon>Bacillati</taxon>
        <taxon>Actinomycetota</taxon>
        <taxon>Actinomycetes</taxon>
        <taxon>Streptosporangiales</taxon>
        <taxon>Streptosporangiaceae</taxon>
        <taxon>Acrocarpospora</taxon>
    </lineage>
</organism>
<keyword evidence="6 11" id="KW-0067">ATP-binding</keyword>
<dbReference type="PANTHER" id="PTHR30042:SF2">
    <property type="entry name" value="POTASSIUM-TRANSPORTING ATPASE KDPC SUBUNIT"/>
    <property type="match status" value="1"/>
</dbReference>
<comment type="subunit">
    <text evidence="11">The system is composed of three essential subunits: KdpA, KdpB and KdpC.</text>
</comment>
<keyword evidence="9 11" id="KW-0406">Ion transport</keyword>
<evidence type="ECO:0000256" key="6">
    <source>
        <dbReference type="ARBA" id="ARBA00022840"/>
    </source>
</evidence>
<evidence type="ECO:0000256" key="2">
    <source>
        <dbReference type="ARBA" id="ARBA00022475"/>
    </source>
</evidence>
<evidence type="ECO:0000256" key="10">
    <source>
        <dbReference type="ARBA" id="ARBA00023136"/>
    </source>
</evidence>
<comment type="function">
    <text evidence="11">Part of the high-affinity ATP-driven potassium transport (or Kdp) system, which catalyzes the hydrolysis of ATP coupled with the electrogenic transport of potassium into the cytoplasm. This subunit acts as a catalytic chaperone that increases the ATP-binding affinity of the ATP-hydrolyzing subunit KdpB by the formation of a transient KdpB/KdpC/ATP ternary complex.</text>
</comment>
<sequence length="280" mass="29092">MIRVPQWVAQHLAALRVVLVLTLTVGLLYPLAMTGVAQALFNHQADGSRLGEHGSELIGQDFLGRREYFQSRPSAAGDGYDPGATAAGNLGAESVVDTLPAPDGSREGKQSLLTQVCARSKEVGEREGVSGARPYCTGDGVGAVLGVFRADGLTGAATRVVSLNQACPAAPFVAVHEGVRVECATPGEDYAKALVVPIRGEVTKVMVPGDAVTVSGGGLDPHISVAYALLQAPRVARERGLNPADLRRLIDRNTTGRALGFLGEPGVNVLKLNLALDGKA</sequence>